<proteinExistence type="predicted"/>
<evidence type="ECO:0000313" key="1">
    <source>
        <dbReference type="EMBL" id="TFY74583.1"/>
    </source>
</evidence>
<comment type="caution">
    <text evidence="1">The sequence shown here is derived from an EMBL/GenBank/DDBJ whole genome shotgun (WGS) entry which is preliminary data.</text>
</comment>
<protein>
    <submittedName>
        <fullName evidence="1">Uncharacterized protein</fullName>
    </submittedName>
</protein>
<accession>A0A4Y9ZKY8</accession>
<reference evidence="1 2" key="1">
    <citation type="submission" date="2019-02" db="EMBL/GenBank/DDBJ databases">
        <title>Genome sequencing of the rare red list fungi Hericium alpestre (H. flagellum).</title>
        <authorList>
            <person name="Buettner E."/>
            <person name="Kellner H."/>
        </authorList>
    </citation>
    <scope>NUCLEOTIDE SEQUENCE [LARGE SCALE GENOMIC DNA]</scope>
    <source>
        <strain evidence="1 2">DSM 108284</strain>
    </source>
</reference>
<dbReference type="OrthoDB" id="2884925at2759"/>
<dbReference type="Proteomes" id="UP000298061">
    <property type="component" value="Unassembled WGS sequence"/>
</dbReference>
<dbReference type="AlphaFoldDB" id="A0A4Y9ZKY8"/>
<keyword evidence="2" id="KW-1185">Reference proteome</keyword>
<gene>
    <name evidence="1" type="ORF">EWM64_g9429</name>
</gene>
<sequence length="234" mass="25937">MLAPVRDINLRSSEETLKDAAGRYDGELKQLAEVSACIATRLNAIGQNARIPPENPSLWTEMTYATSTTWLRENFARVQSLNLPVTLHRYIPREYTPFDNNKVELDLIDKHMSHIRELVVLMHPASMVYAVPLTNAAPLLESLTLSQYGLGNDEIDDDIVEPLSDDILAGHVPALRHLAVHGYIFSWTTSPLISASITHFELSLPRCALVQVDVDPAHAHAGSLEAGELLADHF</sequence>
<organism evidence="1 2">
    <name type="scientific">Hericium alpestre</name>
    <dbReference type="NCBI Taxonomy" id="135208"/>
    <lineage>
        <taxon>Eukaryota</taxon>
        <taxon>Fungi</taxon>
        <taxon>Dikarya</taxon>
        <taxon>Basidiomycota</taxon>
        <taxon>Agaricomycotina</taxon>
        <taxon>Agaricomycetes</taxon>
        <taxon>Russulales</taxon>
        <taxon>Hericiaceae</taxon>
        <taxon>Hericium</taxon>
    </lineage>
</organism>
<evidence type="ECO:0000313" key="2">
    <source>
        <dbReference type="Proteomes" id="UP000298061"/>
    </source>
</evidence>
<dbReference type="EMBL" id="SFCI01001999">
    <property type="protein sequence ID" value="TFY74583.1"/>
    <property type="molecule type" value="Genomic_DNA"/>
</dbReference>
<name>A0A4Y9ZKY8_9AGAM</name>